<evidence type="ECO:0000256" key="16">
    <source>
        <dbReference type="ARBA" id="ARBA00034078"/>
    </source>
</evidence>
<dbReference type="InterPro" id="IPR017941">
    <property type="entry name" value="Rieske_2Fe-2S"/>
</dbReference>
<evidence type="ECO:0000256" key="2">
    <source>
        <dbReference type="ARBA" id="ARBA00001966"/>
    </source>
</evidence>
<comment type="catalytic activity">
    <reaction evidence="18">
        <text>NH4(+) + 3 NADP(+) + 2 H2O = nitrite + 3 NADPH + 5 H(+)</text>
        <dbReference type="Rhea" id="RHEA:24632"/>
        <dbReference type="ChEBI" id="CHEBI:15377"/>
        <dbReference type="ChEBI" id="CHEBI:15378"/>
        <dbReference type="ChEBI" id="CHEBI:16301"/>
        <dbReference type="ChEBI" id="CHEBI:28938"/>
        <dbReference type="ChEBI" id="CHEBI:57783"/>
        <dbReference type="ChEBI" id="CHEBI:58349"/>
        <dbReference type="EC" id="1.7.1.4"/>
    </reaction>
</comment>
<evidence type="ECO:0000256" key="7">
    <source>
        <dbReference type="ARBA" id="ARBA00022617"/>
    </source>
</evidence>
<evidence type="ECO:0000256" key="14">
    <source>
        <dbReference type="ARBA" id="ARBA00023014"/>
    </source>
</evidence>
<dbReference type="InterPro" id="IPR045854">
    <property type="entry name" value="NO2/SO3_Rdtase_4Fe4S_sf"/>
</dbReference>
<dbReference type="UniPathway" id="UPA00653"/>
<keyword evidence="15" id="KW-0534">Nitrate assimilation</keyword>
<feature type="region of interest" description="Disordered" evidence="21">
    <location>
        <begin position="1"/>
        <end position="25"/>
    </location>
</feature>
<evidence type="ECO:0000256" key="17">
    <source>
        <dbReference type="ARBA" id="ARBA00050114"/>
    </source>
</evidence>
<dbReference type="FunFam" id="3.30.413.10:FF:000007">
    <property type="entry name" value="Nitrite reductase [NAD(P)H] large subunit"/>
    <property type="match status" value="1"/>
</dbReference>
<dbReference type="PRINTS" id="PR00397">
    <property type="entry name" value="SIROHAEM"/>
</dbReference>
<evidence type="ECO:0000256" key="19">
    <source>
        <dbReference type="ARBA" id="ARBA00066907"/>
    </source>
</evidence>
<dbReference type="AlphaFoldDB" id="A0A438NJI7"/>
<proteinExistence type="inferred from homology"/>
<evidence type="ECO:0000256" key="21">
    <source>
        <dbReference type="SAM" id="MobiDB-lite"/>
    </source>
</evidence>
<dbReference type="SUPFAM" id="SSF56014">
    <property type="entry name" value="Nitrite and sulphite reductase 4Fe-4S domain-like"/>
    <property type="match status" value="1"/>
</dbReference>
<dbReference type="Gene3D" id="2.102.10.10">
    <property type="entry name" value="Rieske [2Fe-2S] iron-sulphur domain"/>
    <property type="match status" value="1"/>
</dbReference>
<keyword evidence="14" id="KW-0411">Iron-sulfur</keyword>
<comment type="caution">
    <text evidence="23">The sequence shown here is derived from an EMBL/GenBank/DDBJ whole genome shotgun (WGS) entry which is preliminary data.</text>
</comment>
<evidence type="ECO:0000256" key="5">
    <source>
        <dbReference type="ARBA" id="ARBA00010429"/>
    </source>
</evidence>
<evidence type="ECO:0000256" key="11">
    <source>
        <dbReference type="ARBA" id="ARBA00022827"/>
    </source>
</evidence>
<dbReference type="PROSITE" id="PS51296">
    <property type="entry name" value="RIESKE"/>
    <property type="match status" value="1"/>
</dbReference>
<comment type="cofactor">
    <cofactor evidence="1">
        <name>siroheme</name>
        <dbReference type="ChEBI" id="CHEBI:60052"/>
    </cofactor>
</comment>
<keyword evidence="13" id="KW-0408">Iron</keyword>
<dbReference type="EMBL" id="NAJM01000001">
    <property type="protein sequence ID" value="RVX75900.1"/>
    <property type="molecule type" value="Genomic_DNA"/>
</dbReference>
<keyword evidence="7" id="KW-0349">Heme</keyword>
<keyword evidence="12" id="KW-0560">Oxidoreductase</keyword>
<accession>A0A438NJI7</accession>
<comment type="cofactor">
    <cofactor evidence="2">
        <name>[4Fe-4S] cluster</name>
        <dbReference type="ChEBI" id="CHEBI:49883"/>
    </cofactor>
</comment>
<dbReference type="InterPro" id="IPR041854">
    <property type="entry name" value="BFD-like_2Fe2S-bd_dom_sf"/>
</dbReference>
<dbReference type="GO" id="GO:0015980">
    <property type="term" value="P:energy derivation by oxidation of organic compounds"/>
    <property type="evidence" value="ECO:0007669"/>
    <property type="project" value="UniProtKB-ARBA"/>
</dbReference>
<dbReference type="GO" id="GO:0046872">
    <property type="term" value="F:metal ion binding"/>
    <property type="evidence" value="ECO:0007669"/>
    <property type="project" value="UniProtKB-KW"/>
</dbReference>
<evidence type="ECO:0000256" key="20">
    <source>
        <dbReference type="ARBA" id="ARBA00070300"/>
    </source>
</evidence>
<dbReference type="CDD" id="cd19943">
    <property type="entry name" value="NirB_Fer2_BFD-like_1"/>
    <property type="match status" value="1"/>
</dbReference>
<dbReference type="GO" id="GO:0051539">
    <property type="term" value="F:4 iron, 4 sulfur cluster binding"/>
    <property type="evidence" value="ECO:0007669"/>
    <property type="project" value="UniProtKB-KW"/>
</dbReference>
<evidence type="ECO:0000256" key="4">
    <source>
        <dbReference type="ARBA" id="ARBA00005096"/>
    </source>
</evidence>
<keyword evidence="11" id="KW-0274">FAD</keyword>
<dbReference type="GO" id="GO:0008942">
    <property type="term" value="F:nitrite reductase [NAD(P)H] activity"/>
    <property type="evidence" value="ECO:0007669"/>
    <property type="project" value="UniProtKB-EC"/>
</dbReference>
<gene>
    <name evidence="23" type="ORF">B0A52_00257</name>
</gene>
<dbReference type="GO" id="GO:0042128">
    <property type="term" value="P:nitrate assimilation"/>
    <property type="evidence" value="ECO:0007669"/>
    <property type="project" value="UniProtKB-UniPathway"/>
</dbReference>
<dbReference type="Proteomes" id="UP000288859">
    <property type="component" value="Unassembled WGS sequence"/>
</dbReference>
<reference evidence="23 24" key="1">
    <citation type="submission" date="2017-03" db="EMBL/GenBank/DDBJ databases">
        <title>Genomes of endolithic fungi from Antarctica.</title>
        <authorList>
            <person name="Coleine C."/>
            <person name="Masonjones S."/>
            <person name="Stajich J.E."/>
        </authorList>
    </citation>
    <scope>NUCLEOTIDE SEQUENCE [LARGE SCALE GENOMIC DNA]</scope>
    <source>
        <strain evidence="23 24">CCFEE 6314</strain>
    </source>
</reference>
<keyword evidence="6" id="KW-0004">4Fe-4S</keyword>
<evidence type="ECO:0000256" key="18">
    <source>
        <dbReference type="ARBA" id="ARBA00051413"/>
    </source>
</evidence>
<comment type="catalytic activity">
    <reaction evidence="17">
        <text>NH4(+) + 3 NAD(+) + 2 H2O = nitrite + 3 NADH + 5 H(+)</text>
        <dbReference type="Rhea" id="RHEA:24628"/>
        <dbReference type="ChEBI" id="CHEBI:15377"/>
        <dbReference type="ChEBI" id="CHEBI:15378"/>
        <dbReference type="ChEBI" id="CHEBI:16301"/>
        <dbReference type="ChEBI" id="CHEBI:28938"/>
        <dbReference type="ChEBI" id="CHEBI:57540"/>
        <dbReference type="ChEBI" id="CHEBI:57945"/>
        <dbReference type="EC" id="1.7.1.4"/>
    </reaction>
</comment>
<dbReference type="Gene3D" id="3.50.50.60">
    <property type="entry name" value="FAD/NAD(P)-binding domain"/>
    <property type="match status" value="2"/>
</dbReference>
<comment type="cofactor">
    <cofactor evidence="3">
        <name>FAD</name>
        <dbReference type="ChEBI" id="CHEBI:57692"/>
    </cofactor>
</comment>
<evidence type="ECO:0000313" key="23">
    <source>
        <dbReference type="EMBL" id="RVX75900.1"/>
    </source>
</evidence>
<comment type="pathway">
    <text evidence="4">Nitrogen metabolism; nitrate reduction (assimilation).</text>
</comment>
<dbReference type="Pfam" id="PF01077">
    <property type="entry name" value="NIR_SIR"/>
    <property type="match status" value="1"/>
</dbReference>
<dbReference type="SUPFAM" id="SSF55124">
    <property type="entry name" value="Nitrite/Sulfite reductase N-terminal domain-like"/>
    <property type="match status" value="1"/>
</dbReference>
<dbReference type="InterPro" id="IPR005117">
    <property type="entry name" value="NiRdtase/SiRdtase_haem-b_fer"/>
</dbReference>
<dbReference type="GO" id="GO:0020037">
    <property type="term" value="F:heme binding"/>
    <property type="evidence" value="ECO:0007669"/>
    <property type="project" value="InterPro"/>
</dbReference>
<dbReference type="NCBIfam" id="TIGR02378">
    <property type="entry name" value="nirD_assim_sml"/>
    <property type="match status" value="1"/>
</dbReference>
<dbReference type="Gene3D" id="3.90.480.20">
    <property type="match status" value="1"/>
</dbReference>
<dbReference type="CDD" id="cd19944">
    <property type="entry name" value="NirB_Fer2_BFD-like_2"/>
    <property type="match status" value="1"/>
</dbReference>
<dbReference type="GO" id="GO:0051537">
    <property type="term" value="F:2 iron, 2 sulfur cluster binding"/>
    <property type="evidence" value="ECO:0007669"/>
    <property type="project" value="UniProtKB-KW"/>
</dbReference>
<keyword evidence="9" id="KW-0001">2Fe-2S</keyword>
<dbReference type="Pfam" id="PF03460">
    <property type="entry name" value="NIR_SIR_ferr"/>
    <property type="match status" value="1"/>
</dbReference>
<evidence type="ECO:0000313" key="24">
    <source>
        <dbReference type="Proteomes" id="UP000288859"/>
    </source>
</evidence>
<dbReference type="OrthoDB" id="432169at2759"/>
<feature type="compositionally biased region" description="Polar residues" evidence="21">
    <location>
        <begin position="403"/>
        <end position="414"/>
    </location>
</feature>
<dbReference type="InterPro" id="IPR006067">
    <property type="entry name" value="NO2/SO3_Rdtase_4Fe4S_dom"/>
</dbReference>
<dbReference type="Pfam" id="PF07992">
    <property type="entry name" value="Pyr_redox_2"/>
    <property type="match status" value="1"/>
</dbReference>
<sequence>MSWATSSPGMAISATPKGAEAEGNVPATPAQRKKIVVVGLGMVGIAFVEKLLKLDAKRREYEIVVIGEEEHLAYNRVGLTSFFQHRQVESLYLNPETWYHGHPEGSLNYHLNTLVTEIKPTEKVVITSSGETVSYDILVLATGSDALLPRHTPGHDAKGVFVYRTIEDLQKLIQFSATVKGTTGCVVGGGLLGLEAAKAMMDLEEFEKVKLIERNRWVLSRQLDGDAGGMVVELVRNLGLDVMLSKRVGKILTDDNNAVKGVVFEDGEQMDCTCIMFAIGIKARDELARKAGLKCADRGGGITVDDDLRTSDPNIFAIGECASWQAQTFGLIAPGVEQADVLSFNLTQAKAHSPRKFKTPDLSTKLKLLGVEVASFGDFFADRDGPKDLPVRHIKRGEKKAATTGQDQVKSLTNGPPPPAVKALTYKDPFQAVYKKYLFTLDGKYLLGGMMIGDTKDYVKLVPMVKNKKALEVPPSQFIIGASKEGEDDGNDLSDDTQICSCHNVTKGDVANAVKDGSCKTIGEIKSCTKAGTGCGGCMPLVQSIFNKSMKDMGNEVTNHLCSHIPFSRADLFNIIYVKKLQSFGEVMANVGNTPDSLGCELCKPAIGSILASMFNKHVIDKPHHGLQDTNDRYLANIQRNGTFSVVPRVAGGEITADKLIVIGQVAKRYGLYTKITGGQRIDLFGAKKQDLLNIWSELVAGGMESGHAYAKSLRTVKSCVGTTWCRFGIGDSVGLAIRLEERYKSIRGPHKIKGGVSGCVRECAEAQNKDFGLIATEKGFNLFVGGNGGATPRHSELLAKDVPPDDVVPILDRYLMFYIRTADKLQRTARWVENLPGGIQYLREVILEDKLGICAELEKQMQELVGTFFCEWTETLNDPEKRKAFEQFANSTENQEPAVEKVEERGQHRPAYWPSTTVNDDFKGTRWTSLTWQPIVEAKKFADVETGSSQSVIRGDTQLAVFKLKGKYYASQQMCPHKRTFGLSDGLVGETKSADCKDSKLYVSCPYHKRNFQLNGEVDFEKKDAGAGSCSDTSMSIATFEAEEREDGWVYLKLPPVMEMDNVLGTSKWVVKKEEGPKPFDSLDKKLGFNKGLRMSSKMAPMPGTGNVNAARHVGVAAQRRIDW</sequence>
<dbReference type="PANTHER" id="PTHR43809:SF1">
    <property type="entry name" value="NITRITE REDUCTASE (NADH) LARGE SUBUNIT"/>
    <property type="match status" value="1"/>
</dbReference>
<dbReference type="SUPFAM" id="SSF51905">
    <property type="entry name" value="FAD/NAD(P)-binding domain"/>
    <property type="match status" value="2"/>
</dbReference>
<dbReference type="PANTHER" id="PTHR43809">
    <property type="entry name" value="NITRITE REDUCTASE (NADH) LARGE SUBUNIT"/>
    <property type="match status" value="1"/>
</dbReference>
<evidence type="ECO:0000256" key="10">
    <source>
        <dbReference type="ARBA" id="ARBA00022723"/>
    </source>
</evidence>
<dbReference type="FunFam" id="1.10.10.1100:FF:000002">
    <property type="entry name" value="Nitrite reductase large subunit"/>
    <property type="match status" value="1"/>
</dbReference>
<evidence type="ECO:0000256" key="6">
    <source>
        <dbReference type="ARBA" id="ARBA00022485"/>
    </source>
</evidence>
<dbReference type="InterPro" id="IPR036188">
    <property type="entry name" value="FAD/NAD-bd_sf"/>
</dbReference>
<evidence type="ECO:0000256" key="8">
    <source>
        <dbReference type="ARBA" id="ARBA00022630"/>
    </source>
</evidence>
<dbReference type="SUPFAM" id="SSF50022">
    <property type="entry name" value="ISP domain"/>
    <property type="match status" value="1"/>
</dbReference>
<evidence type="ECO:0000256" key="9">
    <source>
        <dbReference type="ARBA" id="ARBA00022714"/>
    </source>
</evidence>
<evidence type="ECO:0000256" key="13">
    <source>
        <dbReference type="ARBA" id="ARBA00023004"/>
    </source>
</evidence>
<keyword evidence="8" id="KW-0285">Flavoprotein</keyword>
<comment type="similarity">
    <text evidence="5">Belongs to the nitrite and sulfite reductase 4Fe-4S domain family.</text>
</comment>
<dbReference type="InterPro" id="IPR036136">
    <property type="entry name" value="Nit/Sulf_reduc_fer-like_dom_sf"/>
</dbReference>
<organism evidence="23 24">
    <name type="scientific">Exophiala mesophila</name>
    <name type="common">Black yeast-like fungus</name>
    <dbReference type="NCBI Taxonomy" id="212818"/>
    <lineage>
        <taxon>Eukaryota</taxon>
        <taxon>Fungi</taxon>
        <taxon>Dikarya</taxon>
        <taxon>Ascomycota</taxon>
        <taxon>Pezizomycotina</taxon>
        <taxon>Eurotiomycetes</taxon>
        <taxon>Chaetothyriomycetidae</taxon>
        <taxon>Chaetothyriales</taxon>
        <taxon>Herpotrichiellaceae</taxon>
        <taxon>Exophiala</taxon>
    </lineage>
</organism>
<protein>
    <recommendedName>
        <fullName evidence="20">Nitrite reductase [NAD(P)H]</fullName>
        <ecNumber evidence="19">1.7.1.4</ecNumber>
    </recommendedName>
</protein>
<name>A0A438NJI7_EXOME</name>
<dbReference type="PRINTS" id="PR00368">
    <property type="entry name" value="FADPNR"/>
</dbReference>
<dbReference type="Gene3D" id="1.10.10.1100">
    <property type="entry name" value="BFD-like [2Fe-2S]-binding domain"/>
    <property type="match status" value="1"/>
</dbReference>
<evidence type="ECO:0000256" key="12">
    <source>
        <dbReference type="ARBA" id="ARBA00023002"/>
    </source>
</evidence>
<dbReference type="Pfam" id="PF04324">
    <property type="entry name" value="Fer2_BFD"/>
    <property type="match status" value="1"/>
</dbReference>
<feature type="domain" description="Rieske" evidence="22">
    <location>
        <begin position="933"/>
        <end position="1052"/>
    </location>
</feature>
<dbReference type="Gene3D" id="3.30.413.10">
    <property type="entry name" value="Sulfite Reductase Hemoprotein, domain 1"/>
    <property type="match status" value="1"/>
</dbReference>
<dbReference type="Pfam" id="PF00355">
    <property type="entry name" value="Rieske"/>
    <property type="match status" value="1"/>
</dbReference>
<dbReference type="InterPro" id="IPR023753">
    <property type="entry name" value="FAD/NAD-binding_dom"/>
</dbReference>
<comment type="cofactor">
    <cofactor evidence="16">
        <name>[2Fe-2S] cluster</name>
        <dbReference type="ChEBI" id="CHEBI:190135"/>
    </cofactor>
</comment>
<dbReference type="InterPro" id="IPR012748">
    <property type="entry name" value="Rieske-like_NirD"/>
</dbReference>
<keyword evidence="10" id="KW-0479">Metal-binding</keyword>
<dbReference type="InterPro" id="IPR052034">
    <property type="entry name" value="NasD-like"/>
</dbReference>
<dbReference type="InterPro" id="IPR007419">
    <property type="entry name" value="BFD-like_2Fe2S-bd_dom"/>
</dbReference>
<dbReference type="VEuPathDB" id="FungiDB:PV10_01727"/>
<dbReference type="EC" id="1.7.1.4" evidence="19"/>
<dbReference type="InterPro" id="IPR036922">
    <property type="entry name" value="Rieske_2Fe-2S_sf"/>
</dbReference>
<dbReference type="PROSITE" id="PS00365">
    <property type="entry name" value="NIR_SIR"/>
    <property type="match status" value="1"/>
</dbReference>
<evidence type="ECO:0000259" key="22">
    <source>
        <dbReference type="PROSITE" id="PS51296"/>
    </source>
</evidence>
<evidence type="ECO:0000256" key="3">
    <source>
        <dbReference type="ARBA" id="ARBA00001974"/>
    </source>
</evidence>
<feature type="region of interest" description="Disordered" evidence="21">
    <location>
        <begin position="397"/>
        <end position="420"/>
    </location>
</feature>
<dbReference type="InterPro" id="IPR006066">
    <property type="entry name" value="NO2/SO3_Rdtase_FeS/sirohaem_BS"/>
</dbReference>
<evidence type="ECO:0000256" key="1">
    <source>
        <dbReference type="ARBA" id="ARBA00001929"/>
    </source>
</evidence>
<evidence type="ECO:0000256" key="15">
    <source>
        <dbReference type="ARBA" id="ARBA00023063"/>
    </source>
</evidence>